<dbReference type="Gene3D" id="1.20.1270.340">
    <property type="match status" value="1"/>
</dbReference>
<dbReference type="InterPro" id="IPR010890">
    <property type="entry name" value="PriC"/>
</dbReference>
<accession>A0A1V3LAM0</accession>
<sequence>MLIQQLIEKLEQKVQQLYQIHSAQLEEKIFTKFDRTLFSENGQTLSFYFAEINQTLIRIKSLDSNDVNHYNFIAEHLFKQCNALSETLNRKNTTFTQQKRQQNPTIKKTQHSIHKLPPRERLEKYYEALEQLNNLYQQHRDFALTQNDPIEKKRTVELANSYKHRRQKCQEAIDLLEEYLTFKEEQESSSNTTDK</sequence>
<dbReference type="Pfam" id="PF07445">
    <property type="entry name" value="PriC"/>
    <property type="match status" value="1"/>
</dbReference>
<dbReference type="EMBL" id="MLAI01000011">
    <property type="protein sequence ID" value="OOF87034.1"/>
    <property type="molecule type" value="Genomic_DNA"/>
</dbReference>
<name>A0A1V3LAM0_9PAST</name>
<dbReference type="Proteomes" id="UP000189353">
    <property type="component" value="Unassembled WGS sequence"/>
</dbReference>
<dbReference type="AlphaFoldDB" id="A0A1V3LAM0"/>
<reference evidence="1 2" key="1">
    <citation type="submission" date="2016-10" db="EMBL/GenBank/DDBJ databases">
        <title>Rodentibacter gen. nov. and new species.</title>
        <authorList>
            <person name="Christensen H."/>
        </authorList>
    </citation>
    <scope>NUCLEOTIDE SEQUENCE [LARGE SCALE GENOMIC DNA]</scope>
    <source>
        <strain evidence="1 2">Ppn158</strain>
    </source>
</reference>
<comment type="caution">
    <text evidence="1">The sequence shown here is derived from an EMBL/GenBank/DDBJ whole genome shotgun (WGS) entry which is preliminary data.</text>
</comment>
<gene>
    <name evidence="1" type="ORF">BKG88_03175</name>
</gene>
<dbReference type="RefSeq" id="WP_077552481.1">
    <property type="nucleotide sequence ID" value="NZ_MLAI01000011.1"/>
</dbReference>
<organism evidence="1 2">
    <name type="scientific">Rodentibacter ratti</name>
    <dbReference type="NCBI Taxonomy" id="1906745"/>
    <lineage>
        <taxon>Bacteria</taxon>
        <taxon>Pseudomonadati</taxon>
        <taxon>Pseudomonadota</taxon>
        <taxon>Gammaproteobacteria</taxon>
        <taxon>Pasteurellales</taxon>
        <taxon>Pasteurellaceae</taxon>
        <taxon>Rodentibacter</taxon>
    </lineage>
</organism>
<evidence type="ECO:0000313" key="2">
    <source>
        <dbReference type="Proteomes" id="UP000189353"/>
    </source>
</evidence>
<dbReference type="InterPro" id="IPR038338">
    <property type="entry name" value="PriC_sf"/>
</dbReference>
<protein>
    <submittedName>
        <fullName evidence="1">Primosomal replication protein N</fullName>
    </submittedName>
</protein>
<proteinExistence type="predicted"/>
<dbReference type="OrthoDB" id="5690040at2"/>
<evidence type="ECO:0000313" key="1">
    <source>
        <dbReference type="EMBL" id="OOF87034.1"/>
    </source>
</evidence>